<dbReference type="Proteomes" id="UP001283361">
    <property type="component" value="Unassembled WGS sequence"/>
</dbReference>
<protein>
    <submittedName>
        <fullName evidence="1">Uncharacterized protein</fullName>
    </submittedName>
</protein>
<name>A0AAE1DN36_9GAST</name>
<evidence type="ECO:0000313" key="2">
    <source>
        <dbReference type="Proteomes" id="UP001283361"/>
    </source>
</evidence>
<keyword evidence="2" id="KW-1185">Reference proteome</keyword>
<gene>
    <name evidence="1" type="ORF">RRG08_014975</name>
</gene>
<reference evidence="1" key="1">
    <citation type="journal article" date="2023" name="G3 (Bethesda)">
        <title>A reference genome for the long-term kleptoplast-retaining sea slug Elysia crispata morphotype clarki.</title>
        <authorList>
            <person name="Eastman K.E."/>
            <person name="Pendleton A.L."/>
            <person name="Shaikh M.A."/>
            <person name="Suttiyut T."/>
            <person name="Ogas R."/>
            <person name="Tomko P."/>
            <person name="Gavelis G."/>
            <person name="Widhalm J.R."/>
            <person name="Wisecaver J.H."/>
        </authorList>
    </citation>
    <scope>NUCLEOTIDE SEQUENCE</scope>
    <source>
        <strain evidence="1">ECLA1</strain>
    </source>
</reference>
<proteinExistence type="predicted"/>
<sequence length="71" mass="8232">MSPDTVFQEESEVNMSCELSSSLRGDLLVWRSEREFPAVNLVYVMLVSLARCIWPRLWTQTWAAGRGARIW</sequence>
<comment type="caution">
    <text evidence="1">The sequence shown here is derived from an EMBL/GenBank/DDBJ whole genome shotgun (WGS) entry which is preliminary data.</text>
</comment>
<evidence type="ECO:0000313" key="1">
    <source>
        <dbReference type="EMBL" id="KAK3776654.1"/>
    </source>
</evidence>
<accession>A0AAE1DN36</accession>
<dbReference type="AlphaFoldDB" id="A0AAE1DN36"/>
<dbReference type="EMBL" id="JAWDGP010003191">
    <property type="protein sequence ID" value="KAK3776654.1"/>
    <property type="molecule type" value="Genomic_DNA"/>
</dbReference>
<organism evidence="1 2">
    <name type="scientific">Elysia crispata</name>
    <name type="common">lettuce slug</name>
    <dbReference type="NCBI Taxonomy" id="231223"/>
    <lineage>
        <taxon>Eukaryota</taxon>
        <taxon>Metazoa</taxon>
        <taxon>Spiralia</taxon>
        <taxon>Lophotrochozoa</taxon>
        <taxon>Mollusca</taxon>
        <taxon>Gastropoda</taxon>
        <taxon>Heterobranchia</taxon>
        <taxon>Euthyneura</taxon>
        <taxon>Panpulmonata</taxon>
        <taxon>Sacoglossa</taxon>
        <taxon>Placobranchoidea</taxon>
        <taxon>Plakobranchidae</taxon>
        <taxon>Elysia</taxon>
    </lineage>
</organism>